<dbReference type="InterPro" id="IPR010290">
    <property type="entry name" value="TM_effector"/>
</dbReference>
<feature type="transmembrane region" description="Helical" evidence="7">
    <location>
        <begin position="84"/>
        <end position="104"/>
    </location>
</feature>
<keyword evidence="4 7" id="KW-0812">Transmembrane</keyword>
<feature type="transmembrane region" description="Helical" evidence="7">
    <location>
        <begin position="271"/>
        <end position="289"/>
    </location>
</feature>
<protein>
    <submittedName>
        <fullName evidence="8">MFS transporter</fullName>
    </submittedName>
</protein>
<comment type="subcellular location">
    <subcellularLocation>
        <location evidence="1">Cell inner membrane</location>
        <topology evidence="1">Multi-pass membrane protein</topology>
    </subcellularLocation>
</comment>
<evidence type="ECO:0000313" key="8">
    <source>
        <dbReference type="EMBL" id="GAA4975507.1"/>
    </source>
</evidence>
<feature type="transmembrane region" description="Helical" evidence="7">
    <location>
        <begin position="53"/>
        <end position="72"/>
    </location>
</feature>
<dbReference type="CDD" id="cd06173">
    <property type="entry name" value="MFS_MefA_like"/>
    <property type="match status" value="1"/>
</dbReference>
<dbReference type="Gene3D" id="1.20.1250.20">
    <property type="entry name" value="MFS general substrate transporter like domains"/>
    <property type="match status" value="1"/>
</dbReference>
<evidence type="ECO:0000256" key="5">
    <source>
        <dbReference type="ARBA" id="ARBA00022989"/>
    </source>
</evidence>
<gene>
    <name evidence="8" type="ORF">GCM10023225_15750</name>
</gene>
<reference evidence="9" key="1">
    <citation type="journal article" date="2019" name="Int. J. Syst. Evol. Microbiol.">
        <title>The Global Catalogue of Microorganisms (GCM) 10K type strain sequencing project: providing services to taxonomists for standard genome sequencing and annotation.</title>
        <authorList>
            <consortium name="The Broad Institute Genomics Platform"/>
            <consortium name="The Broad Institute Genome Sequencing Center for Infectious Disease"/>
            <person name="Wu L."/>
            <person name="Ma J."/>
        </authorList>
    </citation>
    <scope>NUCLEOTIDE SEQUENCE [LARGE SCALE GENOMIC DNA]</scope>
    <source>
        <strain evidence="9">JCM 18126</strain>
    </source>
</reference>
<sequence length="426" mass="42595">MRPLGGFTDTRPLRSSAAFRRLWIGTTAAAFSGQIAVVAVLSQVWDLTGSTSWTGAIGVATAVPTIVGGMVGGTLADTLDRRRLVVATTAVSVLAALGLALQAVAGTTSVLLVLALVAAQTSATAVGAAARRTFVSRLLPQDLVPAGVALNHVGFQFAMLTGPAVAGLVLTAGGPRAAYLADAVGITVSLYGVLRLPGMRPEPLAGHDTARTARGGPAAVRATWEGWTYLFHRPVLRGCLATDLAATVLAMPIALFPAVNEQRFDGDEATLGLFLSAIAVGGLTAGFASGTVTRARRTGRLMLIAATTWGVALAAFALVDSLAATLACLAVAGAADTVSVISRGTIVQLSTPDALLGRVSAVEGVVGVAGPGLGNARAGALASGTSVAVSSLTGGLACVLAVAVIAAATPALRRWTQPAPTGTPAR</sequence>
<dbReference type="PANTHER" id="PTHR23513:SF9">
    <property type="entry name" value="ENTEROBACTIN EXPORTER ENTS"/>
    <property type="match status" value="1"/>
</dbReference>
<evidence type="ECO:0000256" key="2">
    <source>
        <dbReference type="ARBA" id="ARBA00022448"/>
    </source>
</evidence>
<organism evidence="8 9">
    <name type="scientific">Kineococcus glutinatus</name>
    <dbReference type="NCBI Taxonomy" id="1070872"/>
    <lineage>
        <taxon>Bacteria</taxon>
        <taxon>Bacillati</taxon>
        <taxon>Actinomycetota</taxon>
        <taxon>Actinomycetes</taxon>
        <taxon>Kineosporiales</taxon>
        <taxon>Kineosporiaceae</taxon>
        <taxon>Kineococcus</taxon>
    </lineage>
</organism>
<name>A0ABP9HP89_9ACTN</name>
<accession>A0ABP9HP89</accession>
<evidence type="ECO:0000256" key="3">
    <source>
        <dbReference type="ARBA" id="ARBA00022475"/>
    </source>
</evidence>
<evidence type="ECO:0000256" key="7">
    <source>
        <dbReference type="SAM" id="Phobius"/>
    </source>
</evidence>
<evidence type="ECO:0000256" key="4">
    <source>
        <dbReference type="ARBA" id="ARBA00022692"/>
    </source>
</evidence>
<dbReference type="SUPFAM" id="SSF103473">
    <property type="entry name" value="MFS general substrate transporter"/>
    <property type="match status" value="1"/>
</dbReference>
<keyword evidence="9" id="KW-1185">Reference proteome</keyword>
<evidence type="ECO:0000256" key="1">
    <source>
        <dbReference type="ARBA" id="ARBA00004429"/>
    </source>
</evidence>
<dbReference type="Pfam" id="PF05977">
    <property type="entry name" value="MFS_3"/>
    <property type="match status" value="1"/>
</dbReference>
<dbReference type="PANTHER" id="PTHR23513">
    <property type="entry name" value="INTEGRAL MEMBRANE EFFLUX PROTEIN-RELATED"/>
    <property type="match status" value="1"/>
</dbReference>
<feature type="transmembrane region" description="Helical" evidence="7">
    <location>
        <begin position="387"/>
        <end position="408"/>
    </location>
</feature>
<keyword evidence="6 7" id="KW-0472">Membrane</keyword>
<dbReference type="Proteomes" id="UP001501195">
    <property type="component" value="Unassembled WGS sequence"/>
</dbReference>
<feature type="transmembrane region" description="Helical" evidence="7">
    <location>
        <begin position="110"/>
        <end position="131"/>
    </location>
</feature>
<feature type="transmembrane region" description="Helical" evidence="7">
    <location>
        <begin position="240"/>
        <end position="259"/>
    </location>
</feature>
<keyword evidence="5 7" id="KW-1133">Transmembrane helix</keyword>
<feature type="transmembrane region" description="Helical" evidence="7">
    <location>
        <begin position="21"/>
        <end position="41"/>
    </location>
</feature>
<dbReference type="RefSeq" id="WP_345711898.1">
    <property type="nucleotide sequence ID" value="NZ_BAABIL010000205.1"/>
</dbReference>
<evidence type="ECO:0000256" key="6">
    <source>
        <dbReference type="ARBA" id="ARBA00023136"/>
    </source>
</evidence>
<comment type="caution">
    <text evidence="8">The sequence shown here is derived from an EMBL/GenBank/DDBJ whole genome shotgun (WGS) entry which is preliminary data.</text>
</comment>
<keyword evidence="3" id="KW-1003">Cell membrane</keyword>
<proteinExistence type="predicted"/>
<keyword evidence="2" id="KW-0813">Transport</keyword>
<dbReference type="EMBL" id="BAABIL010000205">
    <property type="protein sequence ID" value="GAA4975507.1"/>
    <property type="molecule type" value="Genomic_DNA"/>
</dbReference>
<dbReference type="InterPro" id="IPR036259">
    <property type="entry name" value="MFS_trans_sf"/>
</dbReference>
<evidence type="ECO:0000313" key="9">
    <source>
        <dbReference type="Proteomes" id="UP001501195"/>
    </source>
</evidence>